<evidence type="ECO:0000313" key="2">
    <source>
        <dbReference type="EMBL" id="MEE7492047.1"/>
    </source>
</evidence>
<name>A0ABU7TRU2_9HYPH</name>
<feature type="signal peptide" evidence="1">
    <location>
        <begin position="1"/>
        <end position="34"/>
    </location>
</feature>
<dbReference type="RefSeq" id="WP_331302734.1">
    <property type="nucleotide sequence ID" value="NZ_MLCA01000008.1"/>
</dbReference>
<proteinExistence type="predicted"/>
<gene>
    <name evidence="2" type="ORF">MOTC310_16830</name>
</gene>
<dbReference type="EMBL" id="MLCA01000008">
    <property type="protein sequence ID" value="MEE7492047.1"/>
    <property type="molecule type" value="Genomic_DNA"/>
</dbReference>
<keyword evidence="3" id="KW-1185">Reference proteome</keyword>
<comment type="caution">
    <text evidence="2">The sequence shown here is derived from an EMBL/GenBank/DDBJ whole genome shotgun (WGS) entry which is preliminary data.</text>
</comment>
<organism evidence="2 3">
    <name type="scientific">Methylobacterium oryzae</name>
    <dbReference type="NCBI Taxonomy" id="334852"/>
    <lineage>
        <taxon>Bacteria</taxon>
        <taxon>Pseudomonadati</taxon>
        <taxon>Pseudomonadota</taxon>
        <taxon>Alphaproteobacteria</taxon>
        <taxon>Hyphomicrobiales</taxon>
        <taxon>Methylobacteriaceae</taxon>
        <taxon>Methylobacterium</taxon>
    </lineage>
</organism>
<keyword evidence="1" id="KW-0732">Signal</keyword>
<sequence>MVFASRARPTRPYLLRACLLYAAILLGMAGPAHAWEMVGTKQLELRTRDGMYIPIGTVTFTPGADATRFVVTLDRAKFKDFFLSMREFKCVEGPEVQCHVPYPYANPGTVRPGDYVWLEHALLFLYKAPAEYGAKLSNGLYYALQATNDGLVGRPMAVDLNDIAAPPQDPSDPPFDQTTRTDIIPGTRWIDVLIIR</sequence>
<feature type="chain" id="PRO_5045805636" evidence="1">
    <location>
        <begin position="35"/>
        <end position="196"/>
    </location>
</feature>
<dbReference type="Proteomes" id="UP001355206">
    <property type="component" value="Unassembled WGS sequence"/>
</dbReference>
<protein>
    <submittedName>
        <fullName evidence="2">Uncharacterized protein</fullName>
    </submittedName>
</protein>
<evidence type="ECO:0000256" key="1">
    <source>
        <dbReference type="SAM" id="SignalP"/>
    </source>
</evidence>
<accession>A0ABU7TRU2</accession>
<evidence type="ECO:0000313" key="3">
    <source>
        <dbReference type="Proteomes" id="UP001355206"/>
    </source>
</evidence>
<reference evidence="2 3" key="1">
    <citation type="journal article" date="2012" name="Genet. Mol. Biol.">
        <title>Analysis of 16S rRNA and mxaF genes revealing insights into Methylobacterium niche-specific plant association.</title>
        <authorList>
            <person name="Dourado M.N."/>
            <person name="Andreote F.D."/>
            <person name="Dini-Andreote F."/>
            <person name="Conti R."/>
            <person name="Araujo J.M."/>
            <person name="Araujo W.L."/>
        </authorList>
    </citation>
    <scope>NUCLEOTIDE SEQUENCE [LARGE SCALE GENOMIC DNA]</scope>
    <source>
        <strain evidence="2 3">TC3-10</strain>
    </source>
</reference>